<evidence type="ECO:0000313" key="2">
    <source>
        <dbReference type="EMBL" id="TYK20661.1"/>
    </source>
</evidence>
<evidence type="ECO:0000313" key="3">
    <source>
        <dbReference type="Proteomes" id="UP000321393"/>
    </source>
</evidence>
<evidence type="ECO:0000313" key="4">
    <source>
        <dbReference type="Proteomes" id="UP000321947"/>
    </source>
</evidence>
<dbReference type="GO" id="GO:0005840">
    <property type="term" value="C:ribosome"/>
    <property type="evidence" value="ECO:0007669"/>
    <property type="project" value="UniProtKB-KW"/>
</dbReference>
<comment type="caution">
    <text evidence="2">The sequence shown here is derived from an EMBL/GenBank/DDBJ whole genome shotgun (WGS) entry which is preliminary data.</text>
</comment>
<keyword evidence="2" id="KW-0689">Ribosomal protein</keyword>
<dbReference type="EMBL" id="SSTE01008974">
    <property type="protein sequence ID" value="KAA0053975.1"/>
    <property type="molecule type" value="Genomic_DNA"/>
</dbReference>
<name>A0A5D3DAQ3_CUCMM</name>
<protein>
    <submittedName>
        <fullName evidence="2">Ribosomal protein L2 (Mitochondrion)</fullName>
    </submittedName>
</protein>
<dbReference type="Proteomes" id="UP000321393">
    <property type="component" value="Unassembled WGS sequence"/>
</dbReference>
<organism evidence="2 4">
    <name type="scientific">Cucumis melo var. makuwa</name>
    <name type="common">Oriental melon</name>
    <dbReference type="NCBI Taxonomy" id="1194695"/>
    <lineage>
        <taxon>Eukaryota</taxon>
        <taxon>Viridiplantae</taxon>
        <taxon>Streptophyta</taxon>
        <taxon>Embryophyta</taxon>
        <taxon>Tracheophyta</taxon>
        <taxon>Spermatophyta</taxon>
        <taxon>Magnoliopsida</taxon>
        <taxon>eudicotyledons</taxon>
        <taxon>Gunneridae</taxon>
        <taxon>Pentapetalae</taxon>
        <taxon>rosids</taxon>
        <taxon>fabids</taxon>
        <taxon>Cucurbitales</taxon>
        <taxon>Cucurbitaceae</taxon>
        <taxon>Benincaseae</taxon>
        <taxon>Cucumis</taxon>
    </lineage>
</organism>
<sequence length="214" mass="23668">MITTSTKRQSQEGRALRQFTWSIGKSAEEFAPQPQILKSITTTIRDLFLFSSPPEKVDQRKIASFSPERMATYVVFSLPTTKMPHWSKSPDTSTRKGAGSKKTCAKDLFFSAFSSKKTKGETSSLSFGSSFTFQEWQETLGLVGGAEHKESKAERNQGSLPVKSIGEESKDGACKVNCVPIVSNPSTQMSSRFLGIDEWPATFDVRRAKGPRHS</sequence>
<dbReference type="AlphaFoldDB" id="A0A5D3DAQ3"/>
<proteinExistence type="predicted"/>
<reference evidence="3 4" key="1">
    <citation type="submission" date="2019-08" db="EMBL/GenBank/DDBJ databases">
        <title>Draft genome sequences of two oriental melons (Cucumis melo L. var makuwa).</title>
        <authorList>
            <person name="Kwon S.-Y."/>
        </authorList>
    </citation>
    <scope>NUCLEOTIDE SEQUENCE [LARGE SCALE GENOMIC DNA]</scope>
    <source>
        <strain evidence="4">cv. Chang Bougi</strain>
        <strain evidence="3">cv. SW 3</strain>
        <tissue evidence="2">Leaf</tissue>
    </source>
</reference>
<dbReference type="Proteomes" id="UP000321947">
    <property type="component" value="Unassembled WGS sequence"/>
</dbReference>
<dbReference type="STRING" id="1194695.A0A5D3DAQ3"/>
<dbReference type="OrthoDB" id="1698171at2759"/>
<keyword evidence="2" id="KW-0687">Ribonucleoprotein</keyword>
<evidence type="ECO:0000313" key="1">
    <source>
        <dbReference type="EMBL" id="KAA0053975.1"/>
    </source>
</evidence>
<gene>
    <name evidence="2" type="ORF">E5676_scaffold480G00460</name>
    <name evidence="1" type="ORF">E6C27_scaffold318G00190</name>
</gene>
<dbReference type="EMBL" id="SSTD01006130">
    <property type="protein sequence ID" value="TYK20661.1"/>
    <property type="molecule type" value="Genomic_DNA"/>
</dbReference>
<accession>A0A5D3DAQ3</accession>